<name>A0ABW2ZKF3_9SPHI</name>
<keyword evidence="3" id="KW-1185">Reference proteome</keyword>
<dbReference type="Proteomes" id="UP001597073">
    <property type="component" value="Unassembled WGS sequence"/>
</dbReference>
<protein>
    <submittedName>
        <fullName evidence="2">DUF559 domain-containing protein</fullName>
    </submittedName>
</protein>
<gene>
    <name evidence="2" type="ORF">ACFQZI_17920</name>
</gene>
<dbReference type="InterPro" id="IPR007569">
    <property type="entry name" value="DUF559"/>
</dbReference>
<evidence type="ECO:0000313" key="2">
    <source>
        <dbReference type="EMBL" id="MFD0766743.1"/>
    </source>
</evidence>
<organism evidence="2 3">
    <name type="scientific">Mucilaginibacter lutimaris</name>
    <dbReference type="NCBI Taxonomy" id="931629"/>
    <lineage>
        <taxon>Bacteria</taxon>
        <taxon>Pseudomonadati</taxon>
        <taxon>Bacteroidota</taxon>
        <taxon>Sphingobacteriia</taxon>
        <taxon>Sphingobacteriales</taxon>
        <taxon>Sphingobacteriaceae</taxon>
        <taxon>Mucilaginibacter</taxon>
    </lineage>
</organism>
<proteinExistence type="predicted"/>
<reference evidence="3" key="1">
    <citation type="journal article" date="2019" name="Int. J. Syst. Evol. Microbiol.">
        <title>The Global Catalogue of Microorganisms (GCM) 10K type strain sequencing project: providing services to taxonomists for standard genome sequencing and annotation.</title>
        <authorList>
            <consortium name="The Broad Institute Genomics Platform"/>
            <consortium name="The Broad Institute Genome Sequencing Center for Infectious Disease"/>
            <person name="Wu L."/>
            <person name="Ma J."/>
        </authorList>
    </citation>
    <scope>NUCLEOTIDE SEQUENCE [LARGE SCALE GENOMIC DNA]</scope>
    <source>
        <strain evidence="3">CCUG 60742</strain>
    </source>
</reference>
<evidence type="ECO:0000313" key="3">
    <source>
        <dbReference type="Proteomes" id="UP001597073"/>
    </source>
</evidence>
<comment type="caution">
    <text evidence="2">The sequence shown here is derived from an EMBL/GenBank/DDBJ whole genome shotgun (WGS) entry which is preliminary data.</text>
</comment>
<accession>A0ABW2ZKF3</accession>
<sequence length="44" mass="5446">MNPVTQLCRLFHNNQTLSERLLWDDLRRKNINGRKFLRQYPSSW</sequence>
<dbReference type="RefSeq" id="WP_377144927.1">
    <property type="nucleotide sequence ID" value="NZ_JBHTIA010000012.1"/>
</dbReference>
<dbReference type="Pfam" id="PF04480">
    <property type="entry name" value="DUF559"/>
    <property type="match status" value="1"/>
</dbReference>
<feature type="domain" description="DUF559" evidence="1">
    <location>
        <begin position="5"/>
        <end position="41"/>
    </location>
</feature>
<dbReference type="EMBL" id="JBHTIA010000012">
    <property type="protein sequence ID" value="MFD0766743.1"/>
    <property type="molecule type" value="Genomic_DNA"/>
</dbReference>
<evidence type="ECO:0000259" key="1">
    <source>
        <dbReference type="Pfam" id="PF04480"/>
    </source>
</evidence>